<keyword evidence="3" id="KW-1185">Reference proteome</keyword>
<dbReference type="EMBL" id="SEOQ01000022">
    <property type="protein sequence ID" value="TFY72179.1"/>
    <property type="molecule type" value="Genomic_DNA"/>
</dbReference>
<feature type="compositionally biased region" description="Basic and acidic residues" evidence="1">
    <location>
        <begin position="189"/>
        <end position="199"/>
    </location>
</feature>
<dbReference type="STRING" id="205917.A0A4Y9ZFH0"/>
<protein>
    <submittedName>
        <fullName evidence="2">Uncharacterized protein</fullName>
    </submittedName>
</protein>
<reference evidence="2 3" key="1">
    <citation type="submission" date="2019-02" db="EMBL/GenBank/DDBJ databases">
        <title>Genome sequencing of the rare red list fungi Dentipellis fragilis.</title>
        <authorList>
            <person name="Buettner E."/>
            <person name="Kellner H."/>
        </authorList>
    </citation>
    <scope>NUCLEOTIDE SEQUENCE [LARGE SCALE GENOMIC DNA]</scope>
    <source>
        <strain evidence="2 3">DSM 105465</strain>
    </source>
</reference>
<sequence length="612" mass="69126">MAPKPPHKPGPPIQLIRRIDYLAELLKHLPDSLPELPAHESTYHFGLDQELVEEEGTWFAFNRAFEVGFETHKNRDGARLQLRERGKNLNGVIGLFKQAVKDISPAERELVRERVDVLVRAAQDAGARIPVRENRIKRKASSMLVETKRTKRDDEEAQQKDAEITVLDDSDCDSDSDSDKATGSVSFVRSKDPLAEQTHDNMSPISIDSSSDSDLEPVELKQIQRNARELEEMRKEVMQDEEQKREAKAQKQKDAARERQRKHRAKTQKERAASRANRKDSTSGSTSKKLILGEVRDEGTSKELTDLVETSRPGSQWRANRNGKLGGAVHGKQKHTNWYHPFLWVHIDKAAHKTLWSANEIVKVLKRDQPELFGRLNRGTVHHWFAPGGRGWSEATKQNVARHHQLARSGRVGILKAYPRVVEKITAKLKDLRRSGLPVSVSLARSLMLAIIKSEKPDLLKTFKVSEHYVRAFLQSKLDWSHRKGTRAAAHIPENAPEVCERAFFRAVYLMKEYDIPAKARHVLTGNSSTYHERGAKQVDIVAKDEKRAYTLLVASTPSGSILPFQQVWSGSTHRSLPVGGADGMDEAHQQNCNYFGMTFSLRATLDFSAGT</sequence>
<evidence type="ECO:0000313" key="2">
    <source>
        <dbReference type="EMBL" id="TFY72179.1"/>
    </source>
</evidence>
<dbReference type="OrthoDB" id="3341102at2759"/>
<proteinExistence type="predicted"/>
<dbReference type="Proteomes" id="UP000298327">
    <property type="component" value="Unassembled WGS sequence"/>
</dbReference>
<feature type="compositionally biased region" description="Acidic residues" evidence="1">
    <location>
        <begin position="166"/>
        <end position="176"/>
    </location>
</feature>
<name>A0A4Y9ZFH0_9AGAM</name>
<feature type="compositionally biased region" description="Basic and acidic residues" evidence="1">
    <location>
        <begin position="234"/>
        <end position="258"/>
    </location>
</feature>
<feature type="compositionally biased region" description="Basic and acidic residues" evidence="1">
    <location>
        <begin position="267"/>
        <end position="281"/>
    </location>
</feature>
<feature type="region of interest" description="Disordered" evidence="1">
    <location>
        <begin position="234"/>
        <end position="296"/>
    </location>
</feature>
<accession>A0A4Y9ZFH0</accession>
<comment type="caution">
    <text evidence="2">The sequence shown here is derived from an EMBL/GenBank/DDBJ whole genome shotgun (WGS) entry which is preliminary data.</text>
</comment>
<dbReference type="AlphaFoldDB" id="A0A4Y9ZFH0"/>
<feature type="compositionally biased region" description="Basic and acidic residues" evidence="1">
    <location>
        <begin position="146"/>
        <end position="163"/>
    </location>
</feature>
<gene>
    <name evidence="2" type="ORF">EVG20_g820</name>
</gene>
<feature type="region of interest" description="Disordered" evidence="1">
    <location>
        <begin position="143"/>
        <end position="218"/>
    </location>
</feature>
<evidence type="ECO:0000313" key="3">
    <source>
        <dbReference type="Proteomes" id="UP000298327"/>
    </source>
</evidence>
<organism evidence="2 3">
    <name type="scientific">Dentipellis fragilis</name>
    <dbReference type="NCBI Taxonomy" id="205917"/>
    <lineage>
        <taxon>Eukaryota</taxon>
        <taxon>Fungi</taxon>
        <taxon>Dikarya</taxon>
        <taxon>Basidiomycota</taxon>
        <taxon>Agaricomycotina</taxon>
        <taxon>Agaricomycetes</taxon>
        <taxon>Russulales</taxon>
        <taxon>Hericiaceae</taxon>
        <taxon>Dentipellis</taxon>
    </lineage>
</organism>
<evidence type="ECO:0000256" key="1">
    <source>
        <dbReference type="SAM" id="MobiDB-lite"/>
    </source>
</evidence>